<protein>
    <recommendedName>
        <fullName evidence="1">Transposase (putative) gypsy type domain-containing protein</fullName>
    </recommendedName>
</protein>
<evidence type="ECO:0000313" key="2">
    <source>
        <dbReference type="EMBL" id="RHN59984.1"/>
    </source>
</evidence>
<feature type="domain" description="Transposase (putative) gypsy type" evidence="1">
    <location>
        <begin position="27"/>
        <end position="83"/>
    </location>
</feature>
<gene>
    <name evidence="2" type="ORF">MtrunA17_Chr4g0020141</name>
</gene>
<organism evidence="2">
    <name type="scientific">Medicago truncatula</name>
    <name type="common">Barrel medic</name>
    <name type="synonym">Medicago tribuloides</name>
    <dbReference type="NCBI Taxonomy" id="3880"/>
    <lineage>
        <taxon>Eukaryota</taxon>
        <taxon>Viridiplantae</taxon>
        <taxon>Streptophyta</taxon>
        <taxon>Embryophyta</taxon>
        <taxon>Tracheophyta</taxon>
        <taxon>Spermatophyta</taxon>
        <taxon>Magnoliopsida</taxon>
        <taxon>eudicotyledons</taxon>
        <taxon>Gunneridae</taxon>
        <taxon>Pentapetalae</taxon>
        <taxon>rosids</taxon>
        <taxon>fabids</taxon>
        <taxon>Fabales</taxon>
        <taxon>Fabaceae</taxon>
        <taxon>Papilionoideae</taxon>
        <taxon>50 kb inversion clade</taxon>
        <taxon>NPAAA clade</taxon>
        <taxon>Hologalegina</taxon>
        <taxon>IRL clade</taxon>
        <taxon>Trifolieae</taxon>
        <taxon>Medicago</taxon>
    </lineage>
</organism>
<sequence>MLPSTSDRVCSEYENHVFPMYEVVFKDMSFRLPFSEFQREMLGWTKLSPSQIHPNSYAFMRAFELLCDYLHLPASKNVFFFLLYYTKRYGLGFFPTNP</sequence>
<dbReference type="PANTHER" id="PTHR31099:SF49">
    <property type="entry name" value="MYOSIN HEAVY CHAIN-LIKE PROTEIN"/>
    <property type="match status" value="1"/>
</dbReference>
<dbReference type="Gramene" id="rna22161">
    <property type="protein sequence ID" value="RHN59984.1"/>
    <property type="gene ID" value="gene22161"/>
</dbReference>
<evidence type="ECO:0000259" key="1">
    <source>
        <dbReference type="Pfam" id="PF04195"/>
    </source>
</evidence>
<proteinExistence type="predicted"/>
<dbReference type="AlphaFoldDB" id="A0A396I6U9"/>
<dbReference type="PANTHER" id="PTHR31099">
    <property type="entry name" value="OS06G0165300 PROTEIN"/>
    <property type="match status" value="1"/>
</dbReference>
<name>A0A396I6U9_MEDTR</name>
<dbReference type="InterPro" id="IPR007321">
    <property type="entry name" value="Transposase_28"/>
</dbReference>
<dbReference type="Pfam" id="PF04195">
    <property type="entry name" value="Transposase_28"/>
    <property type="match status" value="1"/>
</dbReference>
<dbReference type="Proteomes" id="UP000265566">
    <property type="component" value="Chromosome 4"/>
</dbReference>
<accession>A0A396I6U9</accession>
<reference evidence="2" key="1">
    <citation type="journal article" date="2018" name="Nat. Plants">
        <title>Whole-genome landscape of Medicago truncatula symbiotic genes.</title>
        <authorList>
            <person name="Pecrix Y."/>
            <person name="Gamas P."/>
            <person name="Carrere S."/>
        </authorList>
    </citation>
    <scope>NUCLEOTIDE SEQUENCE</scope>
    <source>
        <tissue evidence="2">Leaves</tissue>
    </source>
</reference>
<comment type="caution">
    <text evidence="2">The sequence shown here is derived from an EMBL/GenBank/DDBJ whole genome shotgun (WGS) entry which is preliminary data.</text>
</comment>
<dbReference type="EMBL" id="PSQE01000004">
    <property type="protein sequence ID" value="RHN59984.1"/>
    <property type="molecule type" value="Genomic_DNA"/>
</dbReference>